<dbReference type="GeneID" id="5544749"/>
<dbReference type="Proteomes" id="UP000000267">
    <property type="component" value="Unassembled WGS sequence"/>
</dbReference>
<evidence type="ECO:0000313" key="2">
    <source>
        <dbReference type="EMBL" id="EDO16588.1"/>
    </source>
</evidence>
<dbReference type="KEGG" id="vpo:Kpol_520p9"/>
<dbReference type="GO" id="GO:0005628">
    <property type="term" value="C:prospore membrane"/>
    <property type="evidence" value="ECO:0007669"/>
    <property type="project" value="EnsemblFungi"/>
</dbReference>
<dbReference type="GO" id="GO:0030437">
    <property type="term" value="P:ascospore formation"/>
    <property type="evidence" value="ECO:0007669"/>
    <property type="project" value="EnsemblFungi"/>
</dbReference>
<feature type="compositionally biased region" description="Polar residues" evidence="1">
    <location>
        <begin position="20"/>
        <end position="37"/>
    </location>
</feature>
<dbReference type="InParanoid" id="A7TM94"/>
<dbReference type="AlphaFoldDB" id="A7TM94"/>
<dbReference type="EMBL" id="DS480421">
    <property type="protein sequence ID" value="EDO16588.1"/>
    <property type="molecule type" value="Genomic_DNA"/>
</dbReference>
<gene>
    <name evidence="2" type="ORF">Kpol_520p9</name>
</gene>
<evidence type="ECO:0000256" key="1">
    <source>
        <dbReference type="SAM" id="MobiDB-lite"/>
    </source>
</evidence>
<dbReference type="PhylomeDB" id="A7TM94"/>
<keyword evidence="3" id="KW-1185">Reference proteome</keyword>
<feature type="region of interest" description="Disordered" evidence="1">
    <location>
        <begin position="17"/>
        <end position="37"/>
    </location>
</feature>
<sequence>MAFLQLTSEVQQPFVIPSLSPVSQPNSRKNSCASDYSNIAVTRPRKGSLPAL</sequence>
<protein>
    <submittedName>
        <fullName evidence="2">Uncharacterized protein</fullName>
    </submittedName>
</protein>
<dbReference type="Pfam" id="PF22044">
    <property type="entry name" value="SPO24"/>
    <property type="match status" value="1"/>
</dbReference>
<dbReference type="InterPro" id="IPR054415">
    <property type="entry name" value="SPO24"/>
</dbReference>
<dbReference type="eggNOG" id="ENOG502SF97">
    <property type="taxonomic scope" value="Eukaryota"/>
</dbReference>
<proteinExistence type="predicted"/>
<dbReference type="OrthoDB" id="4068688at2759"/>
<reference evidence="2 3" key="1">
    <citation type="journal article" date="2007" name="Proc. Natl. Acad. Sci. U.S.A.">
        <title>Independent sorting-out of thousands of duplicated gene pairs in two yeast species descended from a whole-genome duplication.</title>
        <authorList>
            <person name="Scannell D.R."/>
            <person name="Frank A.C."/>
            <person name="Conant G.C."/>
            <person name="Byrne K.P."/>
            <person name="Woolfit M."/>
            <person name="Wolfe K.H."/>
        </authorList>
    </citation>
    <scope>NUCLEOTIDE SEQUENCE [LARGE SCALE GENOMIC DNA]</scope>
    <source>
        <strain evidence="3">ATCC 22028 / DSM 70294 / BCRC 21397 / CBS 2163 / NBRC 10782 / NRRL Y-8283 / UCD 57-17</strain>
    </source>
</reference>
<dbReference type="HOGENOM" id="CLU_195455_0_0_1"/>
<dbReference type="FunCoup" id="A7TM94">
    <property type="interactions" value="37"/>
</dbReference>
<name>A7TM94_VANPO</name>
<dbReference type="RefSeq" id="XP_001644446.1">
    <property type="nucleotide sequence ID" value="XM_001644396.1"/>
</dbReference>
<dbReference type="OMA" id="NSCASDY"/>
<accession>A7TM94</accession>
<evidence type="ECO:0000313" key="3">
    <source>
        <dbReference type="Proteomes" id="UP000000267"/>
    </source>
</evidence>
<organism evidence="3">
    <name type="scientific">Vanderwaltozyma polyspora (strain ATCC 22028 / DSM 70294 / BCRC 21397 / CBS 2163 / NBRC 10782 / NRRL Y-8283 / UCD 57-17)</name>
    <name type="common">Kluyveromyces polysporus</name>
    <dbReference type="NCBI Taxonomy" id="436907"/>
    <lineage>
        <taxon>Eukaryota</taxon>
        <taxon>Fungi</taxon>
        <taxon>Dikarya</taxon>
        <taxon>Ascomycota</taxon>
        <taxon>Saccharomycotina</taxon>
        <taxon>Saccharomycetes</taxon>
        <taxon>Saccharomycetales</taxon>
        <taxon>Saccharomycetaceae</taxon>
        <taxon>Vanderwaltozyma</taxon>
    </lineage>
</organism>